<dbReference type="PROSITE" id="PS50893">
    <property type="entry name" value="ABC_TRANSPORTER_2"/>
    <property type="match status" value="2"/>
</dbReference>
<evidence type="ECO:0000259" key="3">
    <source>
        <dbReference type="PROSITE" id="PS50893"/>
    </source>
</evidence>
<dbReference type="InterPro" id="IPR003593">
    <property type="entry name" value="AAA+_ATPase"/>
</dbReference>
<dbReference type="InterPro" id="IPR003439">
    <property type="entry name" value="ABC_transporter-like_ATP-bd"/>
</dbReference>
<dbReference type="SMART" id="SM00382">
    <property type="entry name" value="AAA"/>
    <property type="match status" value="2"/>
</dbReference>
<comment type="caution">
    <text evidence="4">The sequence shown here is derived from an EMBL/GenBank/DDBJ whole genome shotgun (WGS) entry which is preliminary data.</text>
</comment>
<dbReference type="Pfam" id="PF00005">
    <property type="entry name" value="ABC_tran"/>
    <property type="match status" value="2"/>
</dbReference>
<feature type="domain" description="ABC transporter" evidence="3">
    <location>
        <begin position="332"/>
        <end position="537"/>
    </location>
</feature>
<accession>A0ABS2PCC2</accession>
<dbReference type="Gene3D" id="3.40.50.300">
    <property type="entry name" value="P-loop containing nucleotide triphosphate hydrolases"/>
    <property type="match status" value="2"/>
</dbReference>
<keyword evidence="5" id="KW-1185">Reference proteome</keyword>
<dbReference type="NCBIfam" id="NF000355">
    <property type="entry name" value="ribo_prot_ABC_F"/>
    <property type="match status" value="1"/>
</dbReference>
<dbReference type="PROSITE" id="PS00211">
    <property type="entry name" value="ABC_TRANSPORTER_1"/>
    <property type="match status" value="2"/>
</dbReference>
<dbReference type="CDD" id="cd03221">
    <property type="entry name" value="ABCF_EF-3"/>
    <property type="match status" value="2"/>
</dbReference>
<protein>
    <submittedName>
        <fullName evidence="4">ATPase subunit of ABC transporter with duplicated ATPase domains</fullName>
    </submittedName>
</protein>
<evidence type="ECO:0000256" key="2">
    <source>
        <dbReference type="ARBA" id="ARBA00022840"/>
    </source>
</evidence>
<dbReference type="InterPro" id="IPR032781">
    <property type="entry name" value="ABC_tran_Xtn"/>
</dbReference>
<feature type="domain" description="ABC transporter" evidence="3">
    <location>
        <begin position="4"/>
        <end position="257"/>
    </location>
</feature>
<dbReference type="PANTHER" id="PTHR42855">
    <property type="entry name" value="ABC TRANSPORTER ATP-BINDING SUBUNIT"/>
    <property type="match status" value="1"/>
</dbReference>
<proteinExistence type="predicted"/>
<evidence type="ECO:0000256" key="1">
    <source>
        <dbReference type="ARBA" id="ARBA00022741"/>
    </source>
</evidence>
<dbReference type="RefSeq" id="WP_204697457.1">
    <property type="nucleotide sequence ID" value="NZ_JAFBEC010000005.1"/>
</dbReference>
<gene>
    <name evidence="4" type="ORF">JOD17_002063</name>
</gene>
<evidence type="ECO:0000313" key="5">
    <source>
        <dbReference type="Proteomes" id="UP000741863"/>
    </source>
</evidence>
<reference evidence="4 5" key="1">
    <citation type="submission" date="2021-01" db="EMBL/GenBank/DDBJ databases">
        <title>Genomic Encyclopedia of Type Strains, Phase IV (KMG-IV): sequencing the most valuable type-strain genomes for metagenomic binning, comparative biology and taxonomic classification.</title>
        <authorList>
            <person name="Goeker M."/>
        </authorList>
    </citation>
    <scope>NUCLEOTIDE SEQUENCE [LARGE SCALE GENOMIC DNA]</scope>
    <source>
        <strain evidence="4 5">DSM 25540</strain>
    </source>
</reference>
<dbReference type="EMBL" id="JAFBEC010000005">
    <property type="protein sequence ID" value="MBM7632969.1"/>
    <property type="molecule type" value="Genomic_DNA"/>
</dbReference>
<dbReference type="Pfam" id="PF12848">
    <property type="entry name" value="ABC_tran_Xtn"/>
    <property type="match status" value="1"/>
</dbReference>
<dbReference type="PANTHER" id="PTHR42855:SF2">
    <property type="entry name" value="DRUG RESISTANCE ABC TRANSPORTER,ATP-BINDING PROTEIN"/>
    <property type="match status" value="1"/>
</dbReference>
<dbReference type="InterPro" id="IPR027417">
    <property type="entry name" value="P-loop_NTPase"/>
</dbReference>
<keyword evidence="1" id="KW-0547">Nucleotide-binding</keyword>
<name>A0ABS2PCC2_9BACL</name>
<evidence type="ECO:0000313" key="4">
    <source>
        <dbReference type="EMBL" id="MBM7632969.1"/>
    </source>
</evidence>
<keyword evidence="2" id="KW-0067">ATP-binding</keyword>
<dbReference type="InterPro" id="IPR017871">
    <property type="entry name" value="ABC_transporter-like_CS"/>
</dbReference>
<organism evidence="4 5">
    <name type="scientific">Geomicrobium sediminis</name>
    <dbReference type="NCBI Taxonomy" id="1347788"/>
    <lineage>
        <taxon>Bacteria</taxon>
        <taxon>Bacillati</taxon>
        <taxon>Bacillota</taxon>
        <taxon>Bacilli</taxon>
        <taxon>Bacillales</taxon>
        <taxon>Geomicrobium</taxon>
    </lineage>
</organism>
<dbReference type="SUPFAM" id="SSF52540">
    <property type="entry name" value="P-loop containing nucleoside triphosphate hydrolases"/>
    <property type="match status" value="2"/>
</dbReference>
<dbReference type="Proteomes" id="UP000741863">
    <property type="component" value="Unassembled WGS sequence"/>
</dbReference>
<dbReference type="InterPro" id="IPR051309">
    <property type="entry name" value="ABCF_ATPase"/>
</dbReference>
<sequence length="538" mass="60962">MIVCHGKNVEQIYGGTTIFTGLSFQIQSGEIIGLVGRNGEGKSTLARLIAGLENPTTGTIGWKKESTKGMLAQTPAREDITIYDLLQRGFSEINQLQQQLRHYESQLSNPNTSDLEATLNTYGSLLDQFEKAGGYETEANIRRVAAGLGIADLLEKTWSTLSGGERTKVELAELLLQKPDLLILDEPTNHLDIYALDWLSKWIKDYTGSVFIISHDRAFLDDTVTKIWELEHGELFIYHTNYTDYVMEREARILRQFQHYEDQQKKIKKMTETIKRLKEWANRAKPPNASMHRQAKSMEKALQRIKRLQRPVETKQVALAFDTEQRSGNDVFTCENIVKHFDKTPIFNGVSLHIRHGERVAIVGPNGAGKSTLLKTLLRQHDVDSGEVTVGHNISIGYLSQHLEFGTSTDTVLSAFRSAATVTEAEARHTLAKFLFYGYDVFTSVSDLSGGESMRLRLAQLMQQHHNVLVFDEPTNHLDIDSKEMLEEALESFQGTLIAVSHDRYFLNKSLSTTLWLEDGQLTRYEGPFNYARMKRSE</sequence>